<gene>
    <name evidence="1" type="ORF">SSCSM1_108</name>
</gene>
<protein>
    <submittedName>
        <fullName evidence="1">Uncharacterized protein</fullName>
    </submittedName>
</protein>
<organism evidence="1 2">
    <name type="scientific">Synechococcus phage S-SCSM1</name>
    <dbReference type="NCBI Taxonomy" id="2588487"/>
    <lineage>
        <taxon>Viruses</taxon>
        <taxon>Duplodnaviria</taxon>
        <taxon>Heunggongvirae</taxon>
        <taxon>Uroviricota</taxon>
        <taxon>Caudoviricetes</taxon>
        <taxon>Pantevenvirales</taxon>
        <taxon>Kyanoviridae</taxon>
        <taxon>Zhoulongquanvirus</taxon>
        <taxon>Zhoulongquanvirus esscess</taxon>
    </lineage>
</organism>
<evidence type="ECO:0000313" key="2">
    <source>
        <dbReference type="Proteomes" id="UP000515683"/>
    </source>
</evidence>
<sequence length="55" mass="6555">MILHEDKITALNLGDVLIIKNNKSINNNTTLSKSDLEYQENRRRRKVRKLDFEVR</sequence>
<dbReference type="EMBL" id="MK867354">
    <property type="protein sequence ID" value="QFG06365.2"/>
    <property type="molecule type" value="Genomic_DNA"/>
</dbReference>
<reference evidence="1" key="1">
    <citation type="submission" date="2019-04" db="EMBL/GenBank/DDBJ databases">
        <title>Genomic and proteomic characterization of cyanophage S-SCSM1 provides new insights into understanding the viral gene diversity and phage-host interactions.</title>
        <authorList>
            <person name="Wang Q."/>
            <person name="Xu Y."/>
            <person name="Jiao N."/>
            <person name="Zhang R."/>
        </authorList>
    </citation>
    <scope>NUCLEOTIDE SEQUENCE [LARGE SCALE GENOMIC DNA]</scope>
</reference>
<dbReference type="Proteomes" id="UP000515683">
    <property type="component" value="Segment"/>
</dbReference>
<evidence type="ECO:0000313" key="1">
    <source>
        <dbReference type="EMBL" id="QFG06365.2"/>
    </source>
</evidence>
<proteinExistence type="predicted"/>
<accession>A0A6M2ZIZ4</accession>
<keyword evidence="2" id="KW-1185">Reference proteome</keyword>
<name>A0A6M2ZIZ4_9CAUD</name>